<dbReference type="InterPro" id="IPR003812">
    <property type="entry name" value="Fido"/>
</dbReference>
<proteinExistence type="predicted"/>
<comment type="caution">
    <text evidence="2">The sequence shown here is derived from an EMBL/GenBank/DDBJ whole genome shotgun (WGS) entry which is preliminary data.</text>
</comment>
<dbReference type="InterPro" id="IPR006440">
    <property type="entry name" value="Doc"/>
</dbReference>
<dbReference type="PROSITE" id="PS51459">
    <property type="entry name" value="FIDO"/>
    <property type="match status" value="1"/>
</dbReference>
<dbReference type="Gene3D" id="1.20.120.1870">
    <property type="entry name" value="Fic/DOC protein, Fido domain"/>
    <property type="match status" value="1"/>
</dbReference>
<dbReference type="PANTHER" id="PTHR39426:SF1">
    <property type="entry name" value="HOMOLOGY TO DEATH-ON-CURING PROTEIN OF PHAGE P1"/>
    <property type="match status" value="1"/>
</dbReference>
<reference evidence="2" key="1">
    <citation type="journal article" date="2018" name="Curr. Microbiol.">
        <title>Cellulosimicrobium arenosum sp. nov., Isolated from Marine Sediment Sand.</title>
        <authorList>
            <person name="Oh M."/>
            <person name="Kim J.H."/>
            <person name="Yoon J.H."/>
            <person name="Schumann P."/>
            <person name="Kim W."/>
        </authorList>
    </citation>
    <scope>NUCLEOTIDE SEQUENCE</scope>
    <source>
        <strain evidence="2">KCTC 49039</strain>
    </source>
</reference>
<dbReference type="EMBL" id="JACYHB010000008">
    <property type="protein sequence ID" value="MBD8079680.1"/>
    <property type="molecule type" value="Genomic_DNA"/>
</dbReference>
<evidence type="ECO:0000313" key="2">
    <source>
        <dbReference type="EMBL" id="MBD8079680.1"/>
    </source>
</evidence>
<name>A0A927J0R5_9MICO</name>
<evidence type="ECO:0000259" key="1">
    <source>
        <dbReference type="PROSITE" id="PS51459"/>
    </source>
</evidence>
<dbReference type="Pfam" id="PF02661">
    <property type="entry name" value="Fic"/>
    <property type="match status" value="1"/>
</dbReference>
<reference evidence="2" key="2">
    <citation type="submission" date="2020-09" db="EMBL/GenBank/DDBJ databases">
        <authorList>
            <person name="Yu Y."/>
        </authorList>
    </citation>
    <scope>NUCLEOTIDE SEQUENCE</scope>
    <source>
        <strain evidence="2">KCTC 49039</strain>
    </source>
</reference>
<gene>
    <name evidence="2" type="ORF">IF651_11490</name>
</gene>
<dbReference type="AlphaFoldDB" id="A0A927J0R5"/>
<protein>
    <submittedName>
        <fullName evidence="2">Fic family protein</fullName>
    </submittedName>
</protein>
<dbReference type="RefSeq" id="WP_191829253.1">
    <property type="nucleotide sequence ID" value="NZ_JACYHB010000008.1"/>
</dbReference>
<keyword evidence="3" id="KW-1185">Reference proteome</keyword>
<evidence type="ECO:0000313" key="3">
    <source>
        <dbReference type="Proteomes" id="UP000610846"/>
    </source>
</evidence>
<feature type="domain" description="Fido" evidence="1">
    <location>
        <begin position="5"/>
        <end position="121"/>
    </location>
</feature>
<dbReference type="PANTHER" id="PTHR39426">
    <property type="entry name" value="HOMOLOGY TO DEATH-ON-CURING PROTEIN OF PHAGE P1"/>
    <property type="match status" value="1"/>
</dbReference>
<accession>A0A927J0R5</accession>
<organism evidence="2 3">
    <name type="scientific">Cellulosimicrobium arenosum</name>
    <dbReference type="NCBI Taxonomy" id="2708133"/>
    <lineage>
        <taxon>Bacteria</taxon>
        <taxon>Bacillati</taxon>
        <taxon>Actinomycetota</taxon>
        <taxon>Actinomycetes</taxon>
        <taxon>Micrococcales</taxon>
        <taxon>Promicromonosporaceae</taxon>
        <taxon>Cellulosimicrobium</taxon>
    </lineage>
</organism>
<dbReference type="GO" id="GO:0016301">
    <property type="term" value="F:kinase activity"/>
    <property type="evidence" value="ECO:0007669"/>
    <property type="project" value="InterPro"/>
</dbReference>
<dbReference type="Proteomes" id="UP000610846">
    <property type="component" value="Unassembled WGS sequence"/>
</dbReference>
<sequence length="126" mass="13851">MTIYLDESDLLAAARVILGRDPEVRDAGLLSSALARPAASMYGQDAYPGFHEKAAALLISVTDNRSLIDGNERLGWLATLYFYDVNDRVLTFEEDDAYDLVMTIAEGVRTDVADVAKILAAHSRDR</sequence>
<dbReference type="InterPro" id="IPR053737">
    <property type="entry name" value="Type_II_TA_Toxin"/>
</dbReference>